<feature type="domain" description="PiggyBac transposable element-derived protein" evidence="1">
    <location>
        <begin position="3"/>
        <end position="165"/>
    </location>
</feature>
<dbReference type="AlphaFoldDB" id="A0A9J6GXS1"/>
<protein>
    <recommendedName>
        <fullName evidence="1">PiggyBac transposable element-derived protein domain-containing protein</fullName>
    </recommendedName>
</protein>
<dbReference type="Proteomes" id="UP000821853">
    <property type="component" value="Unassembled WGS sequence"/>
</dbReference>
<dbReference type="OrthoDB" id="6429039at2759"/>
<name>A0A9J6GXS1_HAELO</name>
<proteinExistence type="predicted"/>
<reference evidence="2 3" key="1">
    <citation type="journal article" date="2020" name="Cell">
        <title>Large-Scale Comparative Analyses of Tick Genomes Elucidate Their Genetic Diversity and Vector Capacities.</title>
        <authorList>
            <consortium name="Tick Genome and Microbiome Consortium (TIGMIC)"/>
            <person name="Jia N."/>
            <person name="Wang J."/>
            <person name="Shi W."/>
            <person name="Du L."/>
            <person name="Sun Y."/>
            <person name="Zhan W."/>
            <person name="Jiang J.F."/>
            <person name="Wang Q."/>
            <person name="Zhang B."/>
            <person name="Ji P."/>
            <person name="Bell-Sakyi L."/>
            <person name="Cui X.M."/>
            <person name="Yuan T.T."/>
            <person name="Jiang B.G."/>
            <person name="Yang W.F."/>
            <person name="Lam T.T."/>
            <person name="Chang Q.C."/>
            <person name="Ding S.J."/>
            <person name="Wang X.J."/>
            <person name="Zhu J.G."/>
            <person name="Ruan X.D."/>
            <person name="Zhao L."/>
            <person name="Wei J.T."/>
            <person name="Ye R.Z."/>
            <person name="Que T.C."/>
            <person name="Du C.H."/>
            <person name="Zhou Y.H."/>
            <person name="Cheng J.X."/>
            <person name="Dai P.F."/>
            <person name="Guo W.B."/>
            <person name="Han X.H."/>
            <person name="Huang E.J."/>
            <person name="Li L.F."/>
            <person name="Wei W."/>
            <person name="Gao Y.C."/>
            <person name="Liu J.Z."/>
            <person name="Shao H.Z."/>
            <person name="Wang X."/>
            <person name="Wang C.C."/>
            <person name="Yang T.C."/>
            <person name="Huo Q.B."/>
            <person name="Li W."/>
            <person name="Chen H.Y."/>
            <person name="Chen S.E."/>
            <person name="Zhou L.G."/>
            <person name="Ni X.B."/>
            <person name="Tian J.H."/>
            <person name="Sheng Y."/>
            <person name="Liu T."/>
            <person name="Pan Y.S."/>
            <person name="Xia L.Y."/>
            <person name="Li J."/>
            <person name="Zhao F."/>
            <person name="Cao W.C."/>
        </authorList>
    </citation>
    <scope>NUCLEOTIDE SEQUENCE [LARGE SCALE GENOMIC DNA]</scope>
    <source>
        <strain evidence="2">HaeL-2018</strain>
    </source>
</reference>
<keyword evidence="3" id="KW-1185">Reference proteome</keyword>
<dbReference type="PANTHER" id="PTHR47055:SF3">
    <property type="entry name" value="PHORBOL-ESTER_DAG-TYPE DOMAIN-CONTAINING PROTEIN"/>
    <property type="match status" value="1"/>
</dbReference>
<dbReference type="OMA" id="RWRCEIC"/>
<evidence type="ECO:0000259" key="1">
    <source>
        <dbReference type="Pfam" id="PF13843"/>
    </source>
</evidence>
<gene>
    <name evidence="2" type="ORF">HPB48_002666</name>
</gene>
<sequence length="226" mass="26038">MVYELPVDVRNLPYHFHLHNLFASLHLLIHLKEKKYEATGTVMKNRVRKECPIARPDIIKHNTRGYKEHALSDDGIIILRWMDNSVVTIASTVHGIEPMSSAHRYSREQKKRIEVPRPNAVTQYNCFMGGTDRMDANVGAYRIAVRGKKWWWPIFTWLCDVAISNCSALMRNTGSKITQLEFRRQIARTYLTRWDNKPKGPGRGRTAALGGNAFCGPRYDQTAHFV</sequence>
<dbReference type="InterPro" id="IPR052638">
    <property type="entry name" value="PiggyBac_TE-derived"/>
</dbReference>
<accession>A0A9J6GXS1</accession>
<dbReference type="Pfam" id="PF13843">
    <property type="entry name" value="DDE_Tnp_1_7"/>
    <property type="match status" value="1"/>
</dbReference>
<dbReference type="GO" id="GO:0043565">
    <property type="term" value="F:sequence-specific DNA binding"/>
    <property type="evidence" value="ECO:0007669"/>
    <property type="project" value="TreeGrafter"/>
</dbReference>
<evidence type="ECO:0000313" key="3">
    <source>
        <dbReference type="Proteomes" id="UP000821853"/>
    </source>
</evidence>
<organism evidence="2 3">
    <name type="scientific">Haemaphysalis longicornis</name>
    <name type="common">Bush tick</name>
    <dbReference type="NCBI Taxonomy" id="44386"/>
    <lineage>
        <taxon>Eukaryota</taxon>
        <taxon>Metazoa</taxon>
        <taxon>Ecdysozoa</taxon>
        <taxon>Arthropoda</taxon>
        <taxon>Chelicerata</taxon>
        <taxon>Arachnida</taxon>
        <taxon>Acari</taxon>
        <taxon>Parasitiformes</taxon>
        <taxon>Ixodida</taxon>
        <taxon>Ixodoidea</taxon>
        <taxon>Ixodidae</taxon>
        <taxon>Haemaphysalinae</taxon>
        <taxon>Haemaphysalis</taxon>
    </lineage>
</organism>
<dbReference type="PANTHER" id="PTHR47055">
    <property type="entry name" value="DDE_TNP_1_7 DOMAIN-CONTAINING PROTEIN"/>
    <property type="match status" value="1"/>
</dbReference>
<dbReference type="VEuPathDB" id="VectorBase:HLOH_043511"/>
<dbReference type="InterPro" id="IPR029526">
    <property type="entry name" value="PGBD"/>
</dbReference>
<evidence type="ECO:0000313" key="2">
    <source>
        <dbReference type="EMBL" id="KAH9379156.1"/>
    </source>
</evidence>
<dbReference type="EMBL" id="JABSTR010000009">
    <property type="protein sequence ID" value="KAH9379156.1"/>
    <property type="molecule type" value="Genomic_DNA"/>
</dbReference>
<comment type="caution">
    <text evidence="2">The sequence shown here is derived from an EMBL/GenBank/DDBJ whole genome shotgun (WGS) entry which is preliminary data.</text>
</comment>